<keyword evidence="1" id="KW-0963">Cytoplasm</keyword>
<dbReference type="Proteomes" id="UP000317778">
    <property type="component" value="Unassembled WGS sequence"/>
</dbReference>
<keyword evidence="2 6" id="KW-0489">Methyltransferase</keyword>
<evidence type="ECO:0000256" key="6">
    <source>
        <dbReference type="PROSITE-ProRule" id="PRU01023"/>
    </source>
</evidence>
<keyword evidence="5 6" id="KW-0694">RNA-binding</keyword>
<dbReference type="InterPro" id="IPR001678">
    <property type="entry name" value="MeTrfase_RsmB-F_NOP2_dom"/>
</dbReference>
<accession>A0A532V8K4</accession>
<dbReference type="NCBIfam" id="TIGR00446">
    <property type="entry name" value="nop2p"/>
    <property type="match status" value="1"/>
</dbReference>
<keyword evidence="4 6" id="KW-0949">S-adenosyl-L-methionine</keyword>
<evidence type="ECO:0000259" key="7">
    <source>
        <dbReference type="PROSITE" id="PS51686"/>
    </source>
</evidence>
<sequence length="313" mass="34498">MAARRGKPDLPPLMLSRFEEMGFDLSQFVPALLRPPSQTFRINTLKAEREQVLKSLSYLEPEPVGWNDLVFRVKGRLKLGNLLEHFLGLIYAQDSSSTIPVTVLDPQPDEEILDMAAAPGSKATQIAAAMANTGLLVANDVSPKRIPSLTANLDRSGVLNTVVTRLPGQAYGHIAAERFDRVLIDAPCSSEGTLSRSLKALEIWSKSAIKRLSATQRNLILSAYYCLKPGGVMVYSTCTFAPEENEGTVSHLLDKFPDAIVEPTDLEGLKTQPGFSEWRGEEFNPAVKNILRLFPHEHDGEGFCVARITKPKR</sequence>
<dbReference type="GO" id="GO:0008757">
    <property type="term" value="F:S-adenosylmethionine-dependent methyltransferase activity"/>
    <property type="evidence" value="ECO:0007669"/>
    <property type="project" value="InterPro"/>
</dbReference>
<dbReference type="PANTHER" id="PTHR22807:SF30">
    <property type="entry name" value="28S RRNA (CYTOSINE(4447)-C(5))-METHYLTRANSFERASE-RELATED"/>
    <property type="match status" value="1"/>
</dbReference>
<dbReference type="EMBL" id="NJBO01000004">
    <property type="protein sequence ID" value="TKJ43462.1"/>
    <property type="molecule type" value="Genomic_DNA"/>
</dbReference>
<gene>
    <name evidence="8" type="ORF">CEE36_03760</name>
</gene>
<evidence type="ECO:0000256" key="3">
    <source>
        <dbReference type="ARBA" id="ARBA00022679"/>
    </source>
</evidence>
<proteinExistence type="inferred from homology"/>
<dbReference type="Gene3D" id="3.40.50.150">
    <property type="entry name" value="Vaccinia Virus protein VP39"/>
    <property type="match status" value="1"/>
</dbReference>
<dbReference type="InterPro" id="IPR011023">
    <property type="entry name" value="Nop2p"/>
</dbReference>
<dbReference type="Pfam" id="PF01189">
    <property type="entry name" value="Methyltr_RsmB-F"/>
    <property type="match status" value="1"/>
</dbReference>
<dbReference type="Gene3D" id="3.30.70.1170">
    <property type="entry name" value="Sun protein, domain 3"/>
    <property type="match status" value="1"/>
</dbReference>
<dbReference type="PANTHER" id="PTHR22807">
    <property type="entry name" value="NOP2 YEAST -RELATED NOL1/NOP2/FMU SUN DOMAIN-CONTAINING"/>
    <property type="match status" value="1"/>
</dbReference>
<name>A0A532V8K4_UNCT6</name>
<keyword evidence="3 6" id="KW-0808">Transferase</keyword>
<dbReference type="GO" id="GO:0006396">
    <property type="term" value="P:RNA processing"/>
    <property type="evidence" value="ECO:0007669"/>
    <property type="project" value="InterPro"/>
</dbReference>
<dbReference type="InterPro" id="IPR031341">
    <property type="entry name" value="Methyltr_RsmF_N"/>
</dbReference>
<evidence type="ECO:0000256" key="2">
    <source>
        <dbReference type="ARBA" id="ARBA00022603"/>
    </source>
</evidence>
<protein>
    <submittedName>
        <fullName evidence="8">tRNA methyltransferase</fullName>
    </submittedName>
</protein>
<feature type="domain" description="SAM-dependent MTase RsmB/NOP-type" evidence="7">
    <location>
        <begin position="28"/>
        <end position="311"/>
    </location>
</feature>
<evidence type="ECO:0000313" key="8">
    <source>
        <dbReference type="EMBL" id="TKJ43462.1"/>
    </source>
</evidence>
<dbReference type="PRINTS" id="PR02008">
    <property type="entry name" value="RCMTFAMILY"/>
</dbReference>
<dbReference type="AlphaFoldDB" id="A0A532V8K4"/>
<feature type="binding site" evidence="6">
    <location>
        <position position="185"/>
    </location>
    <ligand>
        <name>S-adenosyl-L-methionine</name>
        <dbReference type="ChEBI" id="CHEBI:59789"/>
    </ligand>
</feature>
<feature type="binding site" evidence="6">
    <location>
        <begin position="116"/>
        <end position="122"/>
    </location>
    <ligand>
        <name>S-adenosyl-L-methionine</name>
        <dbReference type="ChEBI" id="CHEBI:59789"/>
    </ligand>
</feature>
<comment type="caution">
    <text evidence="6">Lacks conserved residue(s) required for the propagation of feature annotation.</text>
</comment>
<dbReference type="InterPro" id="IPR049560">
    <property type="entry name" value="MeTrfase_RsmB-F_NOP2_cat"/>
</dbReference>
<comment type="similarity">
    <text evidence="6">Belongs to the class I-like SAM-binding methyltransferase superfamily. RsmB/NOP family.</text>
</comment>
<evidence type="ECO:0000256" key="4">
    <source>
        <dbReference type="ARBA" id="ARBA00022691"/>
    </source>
</evidence>
<dbReference type="InterPro" id="IPR023267">
    <property type="entry name" value="RCMT"/>
</dbReference>
<evidence type="ECO:0000313" key="9">
    <source>
        <dbReference type="Proteomes" id="UP000317778"/>
    </source>
</evidence>
<evidence type="ECO:0000256" key="1">
    <source>
        <dbReference type="ARBA" id="ARBA00022490"/>
    </source>
</evidence>
<dbReference type="GO" id="GO:0008173">
    <property type="term" value="F:RNA methyltransferase activity"/>
    <property type="evidence" value="ECO:0007669"/>
    <property type="project" value="InterPro"/>
</dbReference>
<dbReference type="GO" id="GO:0001510">
    <property type="term" value="P:RNA methylation"/>
    <property type="evidence" value="ECO:0007669"/>
    <property type="project" value="InterPro"/>
</dbReference>
<feature type="active site" description="Nucleophile" evidence="6">
    <location>
        <position position="238"/>
    </location>
</feature>
<dbReference type="PROSITE" id="PS51686">
    <property type="entry name" value="SAM_MT_RSMB_NOP"/>
    <property type="match status" value="1"/>
</dbReference>
<dbReference type="SUPFAM" id="SSF53335">
    <property type="entry name" value="S-adenosyl-L-methionine-dependent methyltransferases"/>
    <property type="match status" value="1"/>
</dbReference>
<comment type="caution">
    <text evidence="8">The sequence shown here is derived from an EMBL/GenBank/DDBJ whole genome shotgun (WGS) entry which is preliminary data.</text>
</comment>
<evidence type="ECO:0000256" key="5">
    <source>
        <dbReference type="ARBA" id="ARBA00022884"/>
    </source>
</evidence>
<feature type="binding site" evidence="6">
    <location>
        <position position="140"/>
    </location>
    <ligand>
        <name>S-adenosyl-L-methionine</name>
        <dbReference type="ChEBI" id="CHEBI:59789"/>
    </ligand>
</feature>
<organism evidence="8 9">
    <name type="scientific">candidate division TA06 bacterium B3_TA06</name>
    <dbReference type="NCBI Taxonomy" id="2012487"/>
    <lineage>
        <taxon>Bacteria</taxon>
        <taxon>Bacteria division TA06</taxon>
    </lineage>
</organism>
<dbReference type="InterPro" id="IPR029063">
    <property type="entry name" value="SAM-dependent_MTases_sf"/>
</dbReference>
<reference evidence="8 9" key="1">
    <citation type="submission" date="2017-06" db="EMBL/GenBank/DDBJ databases">
        <title>Novel microbial phyla capable of carbon fixation and sulfur reduction in deep-sea sediments.</title>
        <authorList>
            <person name="Huang J."/>
            <person name="Baker B."/>
            <person name="Wang Y."/>
        </authorList>
    </citation>
    <scope>NUCLEOTIDE SEQUENCE [LARGE SCALE GENOMIC DNA]</scope>
    <source>
        <strain evidence="8">B3_TA06</strain>
    </source>
</reference>
<dbReference type="GO" id="GO:0003723">
    <property type="term" value="F:RNA binding"/>
    <property type="evidence" value="ECO:0007669"/>
    <property type="project" value="UniProtKB-UniRule"/>
</dbReference>
<dbReference type="Pfam" id="PF17125">
    <property type="entry name" value="Methyltr_RsmF_N"/>
    <property type="match status" value="1"/>
</dbReference>